<reference evidence="2 3" key="1">
    <citation type="submission" date="2018-11" db="EMBL/GenBank/DDBJ databases">
        <title>Genomic Encyclopedia of Type Strains, Phase IV (KMG-IV): sequencing the most valuable type-strain genomes for metagenomic binning, comparative biology and taxonomic classification.</title>
        <authorList>
            <person name="Goeker M."/>
        </authorList>
    </citation>
    <scope>NUCLEOTIDE SEQUENCE [LARGE SCALE GENOMIC DNA]</scope>
    <source>
        <strain evidence="2 3">DSM 100316</strain>
    </source>
</reference>
<dbReference type="AlphaFoldDB" id="A0A3N2DQH3"/>
<gene>
    <name evidence="2" type="ORF">EDC56_2477</name>
</gene>
<proteinExistence type="predicted"/>
<dbReference type="InterPro" id="IPR025514">
    <property type="entry name" value="DUF4402"/>
</dbReference>
<dbReference type="EMBL" id="RKHR01000004">
    <property type="protein sequence ID" value="ROS02027.1"/>
    <property type="molecule type" value="Genomic_DNA"/>
</dbReference>
<name>A0A3N2DQH3_9GAMM</name>
<keyword evidence="3" id="KW-1185">Reference proteome</keyword>
<protein>
    <submittedName>
        <fullName evidence="2">Uncharacterized protein DUF4402</fullName>
    </submittedName>
</protein>
<feature type="chain" id="PRO_5018116586" evidence="1">
    <location>
        <begin position="26"/>
        <end position="154"/>
    </location>
</feature>
<dbReference type="Proteomes" id="UP000275394">
    <property type="component" value="Unassembled WGS sequence"/>
</dbReference>
<evidence type="ECO:0000256" key="1">
    <source>
        <dbReference type="SAM" id="SignalP"/>
    </source>
</evidence>
<sequence>MKKINKAIFAGSAILASLVAFNANAVDEAFKANIELLSSITISEVQGLTFPAQVAGTAATVTVATSDAGAATFNITGIINAPVVASVSEASINMTDSVSGDEILVDAFTVDAGASALDASGVLNGIKVGATAHVDAADSQGSYEGDATFTVVYL</sequence>
<accession>A0A3N2DQH3</accession>
<comment type="caution">
    <text evidence="2">The sequence shown here is derived from an EMBL/GenBank/DDBJ whole genome shotgun (WGS) entry which is preliminary data.</text>
</comment>
<evidence type="ECO:0000313" key="2">
    <source>
        <dbReference type="EMBL" id="ROS02027.1"/>
    </source>
</evidence>
<keyword evidence="1" id="KW-0732">Signal</keyword>
<dbReference type="Pfam" id="PF14352">
    <property type="entry name" value="DUF4402"/>
    <property type="match status" value="1"/>
</dbReference>
<organism evidence="2 3">
    <name type="scientific">Sinobacterium caligoides</name>
    <dbReference type="NCBI Taxonomy" id="933926"/>
    <lineage>
        <taxon>Bacteria</taxon>
        <taxon>Pseudomonadati</taxon>
        <taxon>Pseudomonadota</taxon>
        <taxon>Gammaproteobacteria</taxon>
        <taxon>Cellvibrionales</taxon>
        <taxon>Spongiibacteraceae</taxon>
        <taxon>Sinobacterium</taxon>
    </lineage>
</organism>
<dbReference type="RefSeq" id="WP_123712767.1">
    <property type="nucleotide sequence ID" value="NZ_RKHR01000004.1"/>
</dbReference>
<feature type="signal peptide" evidence="1">
    <location>
        <begin position="1"/>
        <end position="25"/>
    </location>
</feature>
<evidence type="ECO:0000313" key="3">
    <source>
        <dbReference type="Proteomes" id="UP000275394"/>
    </source>
</evidence>